<proteinExistence type="predicted"/>
<protein>
    <submittedName>
        <fullName evidence="1">Uncharacterized protein</fullName>
    </submittedName>
</protein>
<name>A0ABW0SFE1_9RHOB</name>
<reference evidence="2" key="1">
    <citation type="journal article" date="2019" name="Int. J. Syst. Evol. Microbiol.">
        <title>The Global Catalogue of Microorganisms (GCM) 10K type strain sequencing project: providing services to taxonomists for standard genome sequencing and annotation.</title>
        <authorList>
            <consortium name="The Broad Institute Genomics Platform"/>
            <consortium name="The Broad Institute Genome Sequencing Center for Infectious Disease"/>
            <person name="Wu L."/>
            <person name="Ma J."/>
        </authorList>
    </citation>
    <scope>NUCLEOTIDE SEQUENCE [LARGE SCALE GENOMIC DNA]</scope>
    <source>
        <strain evidence="2">KACC 11588</strain>
    </source>
</reference>
<gene>
    <name evidence="1" type="ORF">ACFPOC_14350</name>
</gene>
<organism evidence="1 2">
    <name type="scientific">Rubellimicrobium aerolatum</name>
    <dbReference type="NCBI Taxonomy" id="490979"/>
    <lineage>
        <taxon>Bacteria</taxon>
        <taxon>Pseudomonadati</taxon>
        <taxon>Pseudomonadota</taxon>
        <taxon>Alphaproteobacteria</taxon>
        <taxon>Rhodobacterales</taxon>
        <taxon>Roseobacteraceae</taxon>
        <taxon>Rubellimicrobium</taxon>
    </lineage>
</organism>
<evidence type="ECO:0000313" key="2">
    <source>
        <dbReference type="Proteomes" id="UP001596056"/>
    </source>
</evidence>
<dbReference type="RefSeq" id="WP_209842307.1">
    <property type="nucleotide sequence ID" value="NZ_JAGGJP010000015.1"/>
</dbReference>
<comment type="caution">
    <text evidence="1">The sequence shown here is derived from an EMBL/GenBank/DDBJ whole genome shotgun (WGS) entry which is preliminary data.</text>
</comment>
<evidence type="ECO:0000313" key="1">
    <source>
        <dbReference type="EMBL" id="MFC5567591.1"/>
    </source>
</evidence>
<dbReference type="EMBL" id="JBHSNA010000016">
    <property type="protein sequence ID" value="MFC5567591.1"/>
    <property type="molecule type" value="Genomic_DNA"/>
</dbReference>
<dbReference type="Proteomes" id="UP001596056">
    <property type="component" value="Unassembled WGS sequence"/>
</dbReference>
<accession>A0ABW0SFE1</accession>
<keyword evidence="2" id="KW-1185">Reference proteome</keyword>
<sequence length="118" mass="12584">MLRIVLPPLSEEEALARLADMDRLGRRDYAEIGVPMFLATEDLTGNAPSRPSDGTLDGTGRILATLLAEGVEALRTCTPDLTADDLARLIEALADRHLLALAVPAFSRAPDLHPAEAA</sequence>